<dbReference type="EC" id="3.4.19.12" evidence="2"/>
<keyword evidence="3" id="KW-0645">Protease</keyword>
<sequence>MYICLKKVAMEVKQIYHEKQRLQFCLLHALNNLLQEKDSFTRVELDAIADKLVIEDPNRDSWTPLSIIFKPHHNVLTGNYDVNVLITALESRRKRVVWHDHRNGASSVNLSGETLMGIMLNIPVRKFGGLWRGRHWVALRSIGGVWYNLDSDLSSPQPFQREEEVKQFLDNVISQGGELLLVLNDRV</sequence>
<name>A0A8B7D625_PHODC</name>
<dbReference type="PANTHER" id="PTHR13291:SF0">
    <property type="entry name" value="JOSEPHIN-LIKE PROTEIN"/>
    <property type="match status" value="1"/>
</dbReference>
<evidence type="ECO:0000313" key="8">
    <source>
        <dbReference type="Proteomes" id="UP000228380"/>
    </source>
</evidence>
<feature type="active site" evidence="6">
    <location>
        <position position="25"/>
    </location>
</feature>
<evidence type="ECO:0000313" key="9">
    <source>
        <dbReference type="RefSeq" id="XP_008813636.1"/>
    </source>
</evidence>
<dbReference type="GO" id="GO:0004843">
    <property type="term" value="F:cysteine-type deubiquitinase activity"/>
    <property type="evidence" value="ECO:0007669"/>
    <property type="project" value="UniProtKB-EC"/>
</dbReference>
<dbReference type="OrthoDB" id="422700at2759"/>
<dbReference type="SMART" id="SM01246">
    <property type="entry name" value="Josephin"/>
    <property type="match status" value="1"/>
</dbReference>
<dbReference type="InterPro" id="IPR006155">
    <property type="entry name" value="Josephin"/>
</dbReference>
<accession>A0A8B7D625</accession>
<dbReference type="RefSeq" id="XP_008813636.1">
    <property type="nucleotide sequence ID" value="XM_008815414.2"/>
</dbReference>
<dbReference type="KEGG" id="pda:103724223"/>
<proteinExistence type="predicted"/>
<dbReference type="PROSITE" id="PS50957">
    <property type="entry name" value="JOSEPHIN"/>
    <property type="match status" value="1"/>
</dbReference>
<dbReference type="Proteomes" id="UP000228380">
    <property type="component" value="Unplaced"/>
</dbReference>
<evidence type="ECO:0000256" key="4">
    <source>
        <dbReference type="ARBA" id="ARBA00022786"/>
    </source>
</evidence>
<evidence type="ECO:0000256" key="5">
    <source>
        <dbReference type="ARBA" id="ARBA00022801"/>
    </source>
</evidence>
<dbReference type="InterPro" id="IPR040053">
    <property type="entry name" value="JOSD1/2"/>
</dbReference>
<dbReference type="AlphaFoldDB" id="A0A8B7D625"/>
<organism evidence="8 9">
    <name type="scientific">Phoenix dactylifera</name>
    <name type="common">Date palm</name>
    <dbReference type="NCBI Taxonomy" id="42345"/>
    <lineage>
        <taxon>Eukaryota</taxon>
        <taxon>Viridiplantae</taxon>
        <taxon>Streptophyta</taxon>
        <taxon>Embryophyta</taxon>
        <taxon>Tracheophyta</taxon>
        <taxon>Spermatophyta</taxon>
        <taxon>Magnoliopsida</taxon>
        <taxon>Liliopsida</taxon>
        <taxon>Arecaceae</taxon>
        <taxon>Coryphoideae</taxon>
        <taxon>Phoeniceae</taxon>
        <taxon>Phoenix</taxon>
    </lineage>
</organism>
<reference evidence="9" key="1">
    <citation type="submission" date="2025-08" db="UniProtKB">
        <authorList>
            <consortium name="RefSeq"/>
        </authorList>
    </citation>
    <scope>IDENTIFICATION</scope>
    <source>
        <tissue evidence="9">Young leaves</tissue>
    </source>
</reference>
<feature type="active site" evidence="6">
    <location>
        <position position="150"/>
    </location>
</feature>
<dbReference type="Pfam" id="PF02099">
    <property type="entry name" value="Josephin"/>
    <property type="match status" value="1"/>
</dbReference>
<gene>
    <name evidence="9" type="primary">LOC103724223</name>
</gene>
<dbReference type="GeneID" id="103724223"/>
<comment type="catalytic activity">
    <reaction evidence="1">
        <text>Thiol-dependent hydrolysis of ester, thioester, amide, peptide and isopeptide bonds formed by the C-terminal Gly of ubiquitin (a 76-residue protein attached to proteins as an intracellular targeting signal).</text>
        <dbReference type="EC" id="3.4.19.12"/>
    </reaction>
</comment>
<keyword evidence="5 6" id="KW-0378">Hydrolase</keyword>
<feature type="active site" evidence="6">
    <location>
        <position position="135"/>
    </location>
</feature>
<dbReference type="PANTHER" id="PTHR13291">
    <property type="entry name" value="JOSEPHIN 1, 2"/>
    <property type="match status" value="1"/>
</dbReference>
<feature type="domain" description="Josephin" evidence="7">
    <location>
        <begin position="12"/>
        <end position="187"/>
    </location>
</feature>
<protein>
    <recommendedName>
        <fullName evidence="2">ubiquitinyl hydrolase 1</fullName>
        <ecNumber evidence="2">3.4.19.12</ecNumber>
    </recommendedName>
</protein>
<keyword evidence="4" id="KW-0833">Ubl conjugation pathway</keyword>
<dbReference type="GO" id="GO:0016579">
    <property type="term" value="P:protein deubiquitination"/>
    <property type="evidence" value="ECO:0007669"/>
    <property type="project" value="InterPro"/>
</dbReference>
<dbReference type="GO" id="GO:0006508">
    <property type="term" value="P:proteolysis"/>
    <property type="evidence" value="ECO:0007669"/>
    <property type="project" value="UniProtKB-KW"/>
</dbReference>
<evidence type="ECO:0000256" key="3">
    <source>
        <dbReference type="ARBA" id="ARBA00022670"/>
    </source>
</evidence>
<evidence type="ECO:0000256" key="2">
    <source>
        <dbReference type="ARBA" id="ARBA00012759"/>
    </source>
</evidence>
<keyword evidence="8" id="KW-1185">Reference proteome</keyword>
<evidence type="ECO:0000256" key="6">
    <source>
        <dbReference type="PROSITE-ProRule" id="PRU00331"/>
    </source>
</evidence>
<evidence type="ECO:0000259" key="7">
    <source>
        <dbReference type="PROSITE" id="PS50957"/>
    </source>
</evidence>
<dbReference type="Gene3D" id="3.90.70.40">
    <property type="match status" value="1"/>
</dbReference>
<evidence type="ECO:0000256" key="1">
    <source>
        <dbReference type="ARBA" id="ARBA00000707"/>
    </source>
</evidence>